<feature type="signal peptide" evidence="1">
    <location>
        <begin position="1"/>
        <end position="23"/>
    </location>
</feature>
<sequence>MPSLIALLFSAAFLIWAAVPVMANHGSLSDPCMEICMDCGASDPAKQDHDSICGACPVIGSILPDSLGLPVSVEHRAVPALPGRLLVAEPTLVSDPPPPRG</sequence>
<accession>A0A239F444</accession>
<organism evidence="2 3">
    <name type="scientific">Antarctobacter heliothermus</name>
    <dbReference type="NCBI Taxonomy" id="74033"/>
    <lineage>
        <taxon>Bacteria</taxon>
        <taxon>Pseudomonadati</taxon>
        <taxon>Pseudomonadota</taxon>
        <taxon>Alphaproteobacteria</taxon>
        <taxon>Rhodobacterales</taxon>
        <taxon>Roseobacteraceae</taxon>
        <taxon>Antarctobacter</taxon>
    </lineage>
</organism>
<name>A0A239F444_9RHOB</name>
<dbReference type="EMBL" id="FZON01000018">
    <property type="protein sequence ID" value="SNS51659.1"/>
    <property type="molecule type" value="Genomic_DNA"/>
</dbReference>
<evidence type="ECO:0000256" key="1">
    <source>
        <dbReference type="SAM" id="SignalP"/>
    </source>
</evidence>
<proteinExistence type="predicted"/>
<dbReference type="RefSeq" id="WP_141135854.1">
    <property type="nucleotide sequence ID" value="NZ_FZON01000018.1"/>
</dbReference>
<reference evidence="2 3" key="1">
    <citation type="submission" date="2017-06" db="EMBL/GenBank/DDBJ databases">
        <authorList>
            <person name="Kim H.J."/>
            <person name="Triplett B.A."/>
        </authorList>
    </citation>
    <scope>NUCLEOTIDE SEQUENCE [LARGE SCALE GENOMIC DNA]</scope>
    <source>
        <strain evidence="2 3">DSM 11445</strain>
    </source>
</reference>
<evidence type="ECO:0000313" key="2">
    <source>
        <dbReference type="EMBL" id="SNS51659.1"/>
    </source>
</evidence>
<evidence type="ECO:0000313" key="3">
    <source>
        <dbReference type="Proteomes" id="UP000198440"/>
    </source>
</evidence>
<feature type="chain" id="PRO_5012263637" evidence="1">
    <location>
        <begin position="24"/>
        <end position="101"/>
    </location>
</feature>
<dbReference type="Proteomes" id="UP000198440">
    <property type="component" value="Unassembled WGS sequence"/>
</dbReference>
<keyword evidence="1" id="KW-0732">Signal</keyword>
<gene>
    <name evidence="2" type="ORF">SAMN04488078_101844</name>
</gene>
<protein>
    <submittedName>
        <fullName evidence="2">Uncharacterized protein</fullName>
    </submittedName>
</protein>
<dbReference type="AlphaFoldDB" id="A0A239F444"/>